<keyword evidence="1" id="KW-1133">Transmembrane helix</keyword>
<keyword evidence="3" id="KW-1185">Reference proteome</keyword>
<accession>A0AAV4I1A1</accession>
<proteinExistence type="predicted"/>
<evidence type="ECO:0000313" key="2">
    <source>
        <dbReference type="EMBL" id="GFS03376.1"/>
    </source>
</evidence>
<name>A0AAV4I1A1_9GAST</name>
<feature type="transmembrane region" description="Helical" evidence="1">
    <location>
        <begin position="77"/>
        <end position="96"/>
    </location>
</feature>
<sequence length="101" mass="11567">MEMRCYRILLSISHKEHITNDKVRRRIENSIGPHVDLMTIVRQRKQKWYWHATRSSGLAKTIMQASVTDGRGGGRDVYGCVFVCDIVMVVVVMVVVECVCV</sequence>
<keyword evidence="1" id="KW-0472">Membrane</keyword>
<evidence type="ECO:0000256" key="1">
    <source>
        <dbReference type="SAM" id="Phobius"/>
    </source>
</evidence>
<reference evidence="2 3" key="1">
    <citation type="journal article" date="2021" name="Elife">
        <title>Chloroplast acquisition without the gene transfer in kleptoplastic sea slugs, Plakobranchus ocellatus.</title>
        <authorList>
            <person name="Maeda T."/>
            <person name="Takahashi S."/>
            <person name="Yoshida T."/>
            <person name="Shimamura S."/>
            <person name="Takaki Y."/>
            <person name="Nagai Y."/>
            <person name="Toyoda A."/>
            <person name="Suzuki Y."/>
            <person name="Arimoto A."/>
            <person name="Ishii H."/>
            <person name="Satoh N."/>
            <person name="Nishiyama T."/>
            <person name="Hasebe M."/>
            <person name="Maruyama T."/>
            <person name="Minagawa J."/>
            <person name="Obokata J."/>
            <person name="Shigenobu S."/>
        </authorList>
    </citation>
    <scope>NUCLEOTIDE SEQUENCE [LARGE SCALE GENOMIC DNA]</scope>
</reference>
<dbReference type="Proteomes" id="UP000762676">
    <property type="component" value="Unassembled WGS sequence"/>
</dbReference>
<protein>
    <submittedName>
        <fullName evidence="2">Retrovirus-related Pol polyprotein LINE-1</fullName>
    </submittedName>
</protein>
<evidence type="ECO:0000313" key="3">
    <source>
        <dbReference type="Proteomes" id="UP000762676"/>
    </source>
</evidence>
<comment type="caution">
    <text evidence="2">The sequence shown here is derived from an EMBL/GenBank/DDBJ whole genome shotgun (WGS) entry which is preliminary data.</text>
</comment>
<organism evidence="2 3">
    <name type="scientific">Elysia marginata</name>
    <dbReference type="NCBI Taxonomy" id="1093978"/>
    <lineage>
        <taxon>Eukaryota</taxon>
        <taxon>Metazoa</taxon>
        <taxon>Spiralia</taxon>
        <taxon>Lophotrochozoa</taxon>
        <taxon>Mollusca</taxon>
        <taxon>Gastropoda</taxon>
        <taxon>Heterobranchia</taxon>
        <taxon>Euthyneura</taxon>
        <taxon>Panpulmonata</taxon>
        <taxon>Sacoglossa</taxon>
        <taxon>Placobranchoidea</taxon>
        <taxon>Plakobranchidae</taxon>
        <taxon>Elysia</taxon>
    </lineage>
</organism>
<dbReference type="EMBL" id="BMAT01005973">
    <property type="protein sequence ID" value="GFS03376.1"/>
    <property type="molecule type" value="Genomic_DNA"/>
</dbReference>
<gene>
    <name evidence="2" type="ORF">ElyMa_002885800</name>
</gene>
<keyword evidence="1" id="KW-0812">Transmembrane</keyword>
<dbReference type="AlphaFoldDB" id="A0AAV4I1A1"/>